<dbReference type="InParanoid" id="D7FQQ0"/>
<organism evidence="2 3">
    <name type="scientific">Ectocarpus siliculosus</name>
    <name type="common">Brown alga</name>
    <name type="synonym">Conferva siliculosa</name>
    <dbReference type="NCBI Taxonomy" id="2880"/>
    <lineage>
        <taxon>Eukaryota</taxon>
        <taxon>Sar</taxon>
        <taxon>Stramenopiles</taxon>
        <taxon>Ochrophyta</taxon>
        <taxon>PX clade</taxon>
        <taxon>Phaeophyceae</taxon>
        <taxon>Ectocarpales</taxon>
        <taxon>Ectocarpaceae</taxon>
        <taxon>Ectocarpus</taxon>
    </lineage>
</organism>
<dbReference type="AlphaFoldDB" id="D7FQQ0"/>
<name>D7FQQ0_ECTSI</name>
<accession>D7FQQ0</accession>
<gene>
    <name evidence="2" type="ORF">Esi_0207_0010</name>
</gene>
<evidence type="ECO:0000256" key="1">
    <source>
        <dbReference type="SAM" id="MobiDB-lite"/>
    </source>
</evidence>
<reference evidence="2 3" key="1">
    <citation type="journal article" date="2010" name="Nature">
        <title>The Ectocarpus genome and the independent evolution of multicellularity in brown algae.</title>
        <authorList>
            <person name="Cock J.M."/>
            <person name="Sterck L."/>
            <person name="Rouze P."/>
            <person name="Scornet D."/>
            <person name="Allen A.E."/>
            <person name="Amoutzias G."/>
            <person name="Anthouard V."/>
            <person name="Artiguenave F."/>
            <person name="Aury J.M."/>
            <person name="Badger J.H."/>
            <person name="Beszteri B."/>
            <person name="Billiau K."/>
            <person name="Bonnet E."/>
            <person name="Bothwell J.H."/>
            <person name="Bowler C."/>
            <person name="Boyen C."/>
            <person name="Brownlee C."/>
            <person name="Carrano C.J."/>
            <person name="Charrier B."/>
            <person name="Cho G.Y."/>
            <person name="Coelho S.M."/>
            <person name="Collen J."/>
            <person name="Corre E."/>
            <person name="Da Silva C."/>
            <person name="Delage L."/>
            <person name="Delaroque N."/>
            <person name="Dittami S.M."/>
            <person name="Doulbeau S."/>
            <person name="Elias M."/>
            <person name="Farnham G."/>
            <person name="Gachon C.M."/>
            <person name="Gschloessl B."/>
            <person name="Heesch S."/>
            <person name="Jabbari K."/>
            <person name="Jubin C."/>
            <person name="Kawai H."/>
            <person name="Kimura K."/>
            <person name="Kloareg B."/>
            <person name="Kupper F.C."/>
            <person name="Lang D."/>
            <person name="Le Bail A."/>
            <person name="Leblanc C."/>
            <person name="Lerouge P."/>
            <person name="Lohr M."/>
            <person name="Lopez P.J."/>
            <person name="Martens C."/>
            <person name="Maumus F."/>
            <person name="Michel G."/>
            <person name="Miranda-Saavedra D."/>
            <person name="Morales J."/>
            <person name="Moreau H."/>
            <person name="Motomura T."/>
            <person name="Nagasato C."/>
            <person name="Napoli C.A."/>
            <person name="Nelson D.R."/>
            <person name="Nyvall-Collen P."/>
            <person name="Peters A.F."/>
            <person name="Pommier C."/>
            <person name="Potin P."/>
            <person name="Poulain J."/>
            <person name="Quesneville H."/>
            <person name="Read B."/>
            <person name="Rensing S.A."/>
            <person name="Ritter A."/>
            <person name="Rousvoal S."/>
            <person name="Samanta M."/>
            <person name="Samson G."/>
            <person name="Schroeder D.C."/>
            <person name="Segurens B."/>
            <person name="Strittmatter M."/>
            <person name="Tonon T."/>
            <person name="Tregear J.W."/>
            <person name="Valentin K."/>
            <person name="von Dassow P."/>
            <person name="Yamagishi T."/>
            <person name="Van de Peer Y."/>
            <person name="Wincker P."/>
        </authorList>
    </citation>
    <scope>NUCLEOTIDE SEQUENCE [LARGE SCALE GENOMIC DNA]</scope>
    <source>
        <strain evidence="3">Ec32 / CCAP1310/4</strain>
    </source>
</reference>
<keyword evidence="3" id="KW-1185">Reference proteome</keyword>
<dbReference type="Proteomes" id="UP000002630">
    <property type="component" value="Linkage Group LG02"/>
</dbReference>
<evidence type="ECO:0000313" key="3">
    <source>
        <dbReference type="Proteomes" id="UP000002630"/>
    </source>
</evidence>
<dbReference type="EMBL" id="FN648384">
    <property type="protein sequence ID" value="CBJ49157.1"/>
    <property type="molecule type" value="Genomic_DNA"/>
</dbReference>
<evidence type="ECO:0000313" key="2">
    <source>
        <dbReference type="EMBL" id="CBJ49157.1"/>
    </source>
</evidence>
<feature type="compositionally biased region" description="Basic and acidic residues" evidence="1">
    <location>
        <begin position="267"/>
        <end position="281"/>
    </location>
</feature>
<proteinExistence type="predicted"/>
<feature type="region of interest" description="Disordered" evidence="1">
    <location>
        <begin position="267"/>
        <end position="288"/>
    </location>
</feature>
<sequence>MVGSGMQRATQDYFDRFPQENGSIFLFNTYTGEAIYDVDRWGSPLPGARTLSHWFVPTAVVPPATEGEPVDTHNLRDLRDDFPGSEYRARWHCAELIQRNVRAALSRWRVARALCAVWVKDYDHEAERFSFTHQNNREMQYHKPWGMGTVDLWAVPGEKVDEHLVSLFLRVESATAEERTDEEPRDWEASKRHRRRLYKFYQEKKFSEGPHCRIVGPGSLKESSFTNVFLYPKKYYKTKPFSHPRDRQCEGARMGSQVTCMDGLVEKRTTSTENRNRKDASHGQAPYGEKGQLISADAYFHVRNASEHGALNVIKLMFKHRDDLRVQGVGLQRMAGSLLEGMT</sequence>
<dbReference type="EMBL" id="FN649727">
    <property type="protein sequence ID" value="CBJ49157.1"/>
    <property type="molecule type" value="Genomic_DNA"/>
</dbReference>
<protein>
    <submittedName>
        <fullName evidence="2">Uncharacterized protein</fullName>
    </submittedName>
</protein>